<feature type="transmembrane region" description="Helical" evidence="6">
    <location>
        <begin position="36"/>
        <end position="56"/>
    </location>
</feature>
<evidence type="ECO:0000256" key="2">
    <source>
        <dbReference type="ARBA" id="ARBA00022475"/>
    </source>
</evidence>
<proteinExistence type="predicted"/>
<evidence type="ECO:0000313" key="7">
    <source>
        <dbReference type="EMBL" id="QIL02431.1"/>
    </source>
</evidence>
<comment type="subcellular location">
    <subcellularLocation>
        <location evidence="1">Cell membrane</location>
        <topology evidence="1">Multi-pass membrane protein</topology>
    </subcellularLocation>
</comment>
<feature type="transmembrane region" description="Helical" evidence="6">
    <location>
        <begin position="380"/>
        <end position="401"/>
    </location>
</feature>
<dbReference type="GO" id="GO:0005886">
    <property type="term" value="C:plasma membrane"/>
    <property type="evidence" value="ECO:0007669"/>
    <property type="project" value="UniProtKB-SubCell"/>
</dbReference>
<evidence type="ECO:0000256" key="5">
    <source>
        <dbReference type="ARBA" id="ARBA00023136"/>
    </source>
</evidence>
<accession>A0A6G7ZN78</accession>
<feature type="transmembrane region" description="Helical" evidence="6">
    <location>
        <begin position="321"/>
        <end position="343"/>
    </location>
</feature>
<feature type="transmembrane region" description="Helical" evidence="6">
    <location>
        <begin position="287"/>
        <end position="309"/>
    </location>
</feature>
<feature type="transmembrane region" description="Helical" evidence="6">
    <location>
        <begin position="115"/>
        <end position="135"/>
    </location>
</feature>
<dbReference type="EMBL" id="CP049871">
    <property type="protein sequence ID" value="QIL02431.1"/>
    <property type="molecule type" value="Genomic_DNA"/>
</dbReference>
<feature type="transmembrane region" description="Helical" evidence="6">
    <location>
        <begin position="176"/>
        <end position="196"/>
    </location>
</feature>
<feature type="transmembrane region" description="Helical" evidence="6">
    <location>
        <begin position="355"/>
        <end position="374"/>
    </location>
</feature>
<dbReference type="Pfam" id="PF01943">
    <property type="entry name" value="Polysacc_synt"/>
    <property type="match status" value="1"/>
</dbReference>
<keyword evidence="5 6" id="KW-0472">Membrane</keyword>
<dbReference type="KEGG" id="ssin:G7078_06255"/>
<keyword evidence="2" id="KW-1003">Cell membrane</keyword>
<feature type="transmembrane region" description="Helical" evidence="6">
    <location>
        <begin position="256"/>
        <end position="275"/>
    </location>
</feature>
<feature type="transmembrane region" description="Helical" evidence="6">
    <location>
        <begin position="12"/>
        <end position="30"/>
    </location>
</feature>
<feature type="transmembrane region" description="Helical" evidence="6">
    <location>
        <begin position="438"/>
        <end position="460"/>
    </location>
</feature>
<keyword evidence="4 6" id="KW-1133">Transmembrane helix</keyword>
<dbReference type="InterPro" id="IPR002797">
    <property type="entry name" value="Polysacc_synth"/>
</dbReference>
<feature type="transmembrane region" description="Helical" evidence="6">
    <location>
        <begin position="413"/>
        <end position="432"/>
    </location>
</feature>
<evidence type="ECO:0000256" key="6">
    <source>
        <dbReference type="SAM" id="Phobius"/>
    </source>
</evidence>
<feature type="transmembrane region" description="Helical" evidence="6">
    <location>
        <begin position="217"/>
        <end position="236"/>
    </location>
</feature>
<dbReference type="PANTHER" id="PTHR30250:SF11">
    <property type="entry name" value="O-ANTIGEN TRANSPORTER-RELATED"/>
    <property type="match status" value="1"/>
</dbReference>
<dbReference type="InterPro" id="IPR050833">
    <property type="entry name" value="Poly_Biosynth_Transport"/>
</dbReference>
<evidence type="ECO:0000313" key="8">
    <source>
        <dbReference type="Proteomes" id="UP000502502"/>
    </source>
</evidence>
<keyword evidence="3 6" id="KW-0812">Transmembrane</keyword>
<reference evidence="7 8" key="1">
    <citation type="submission" date="2020-03" db="EMBL/GenBank/DDBJ databases">
        <title>Sphingomonas sp. nov., isolated from fish.</title>
        <authorList>
            <person name="Hyun D.-W."/>
            <person name="Bae J.-W."/>
        </authorList>
    </citation>
    <scope>NUCLEOTIDE SEQUENCE [LARGE SCALE GENOMIC DNA]</scope>
    <source>
        <strain evidence="7 8">HDW15C</strain>
    </source>
</reference>
<name>A0A6G7ZN78_9SPHN</name>
<organism evidence="7 8">
    <name type="scientific">Sphingomonas sinipercae</name>
    <dbReference type="NCBI Taxonomy" id="2714944"/>
    <lineage>
        <taxon>Bacteria</taxon>
        <taxon>Pseudomonadati</taxon>
        <taxon>Pseudomonadota</taxon>
        <taxon>Alphaproteobacteria</taxon>
        <taxon>Sphingomonadales</taxon>
        <taxon>Sphingomonadaceae</taxon>
        <taxon>Sphingomonas</taxon>
    </lineage>
</organism>
<sequence>MIRQLAGHTAAYTFANLASRGTVLAWLLILPSFMGAAAYGALGLIITAAALVNFIVPLEVSQALARYYPPANPVDKAAFVTSAWSFTLTMLGLGSLLGLIFAIPLCRLLLGDLQYLSAYRLAVGFFLFNTLFTFIQNQLRWDFRVRAYTLVTLLFAVVTLAGSVGLAALWPRPLEGVIIGQAIGAVAGVAAGALVLRRSLRFDIHRSKLATLLKFSLPIVPASLALFFSIYASRFILRDLLDLRDVGVFTWASQLASIPALLLLGLQGALTPLVMKNLGEDGTAPMLARTFEAIVAAELLLCLGLAAFTPEFVRLLGYSQFIEAAPLVLLLAPANVMLQLYIFAPGFAIAEKTHLQMFISVIAALVAVVANYVLIAGMGLYGAGWASLAAATIFLGGWFLLSQRLYRVPVRWGRIALLCAGAVSVGWTLSSLQGFPTLAAIGIKTCLLTAFGMAISYLVVRDGTWEALRRRRARSRT</sequence>
<gene>
    <name evidence="7" type="ORF">G7078_06255</name>
</gene>
<evidence type="ECO:0000256" key="4">
    <source>
        <dbReference type="ARBA" id="ARBA00022989"/>
    </source>
</evidence>
<dbReference type="RefSeq" id="WP_166094124.1">
    <property type="nucleotide sequence ID" value="NZ_CP049871.1"/>
</dbReference>
<dbReference type="PANTHER" id="PTHR30250">
    <property type="entry name" value="PST FAMILY PREDICTED COLANIC ACID TRANSPORTER"/>
    <property type="match status" value="1"/>
</dbReference>
<keyword evidence="8" id="KW-1185">Reference proteome</keyword>
<evidence type="ECO:0000256" key="3">
    <source>
        <dbReference type="ARBA" id="ARBA00022692"/>
    </source>
</evidence>
<evidence type="ECO:0000256" key="1">
    <source>
        <dbReference type="ARBA" id="ARBA00004651"/>
    </source>
</evidence>
<dbReference type="Proteomes" id="UP000502502">
    <property type="component" value="Chromosome"/>
</dbReference>
<dbReference type="AlphaFoldDB" id="A0A6G7ZN78"/>
<protein>
    <submittedName>
        <fullName evidence="7">Oligosaccharide flippase family protein</fullName>
    </submittedName>
</protein>
<feature type="transmembrane region" description="Helical" evidence="6">
    <location>
        <begin position="147"/>
        <end position="170"/>
    </location>
</feature>
<feature type="transmembrane region" description="Helical" evidence="6">
    <location>
        <begin position="77"/>
        <end position="103"/>
    </location>
</feature>